<sequence>MEAMESQPCVFLGIKVKSGPIERFKLENFTLDNTVDKLRDQAEKKTGLPSSSLELIHHGKILKESISLMESGIKNGEMIHVVKKKVVLPPPPPPTYPDSALQQLNISLRTLGCTPNAPGWTRAMQLLNEESAISEILEHAPSLADDCMTISILHEVELLAALGANLQTMRRGADAHPELPNALRHLLRLTNSQSKSATPDSAPTSGFAYSLEALSEDEDVEEEETEEGEERSAITPEQLASALQVATQALMSRPGRSRSVRGVLHMLQDQPTTTSTTSTTTTSEPTTAGGAITAEMFDEAIIRALRPMENTTAASSSQSSGRDSDFTTQLSHMHEIGLLDDAINVRALIICAGMKPRDVNAAINLVFSGAIGDD</sequence>
<feature type="region of interest" description="Disordered" evidence="1">
    <location>
        <begin position="251"/>
        <end position="287"/>
    </location>
</feature>
<accession>A0A8J2W3K8</accession>
<dbReference type="InterPro" id="IPR029071">
    <property type="entry name" value="Ubiquitin-like_domsf"/>
</dbReference>
<dbReference type="Gene3D" id="3.10.20.90">
    <property type="entry name" value="Phosphatidylinositol 3-kinase Catalytic Subunit, Chain A, domain 1"/>
    <property type="match status" value="1"/>
</dbReference>
<dbReference type="CDD" id="cd17039">
    <property type="entry name" value="Ubl_ubiquitin_like"/>
    <property type="match status" value="1"/>
</dbReference>
<feature type="region of interest" description="Disordered" evidence="1">
    <location>
        <begin position="215"/>
        <end position="237"/>
    </location>
</feature>
<dbReference type="AlphaFoldDB" id="A0A8J2W3K8"/>
<keyword evidence="4" id="KW-1185">Reference proteome</keyword>
<evidence type="ECO:0000313" key="4">
    <source>
        <dbReference type="Proteomes" id="UP000789524"/>
    </source>
</evidence>
<comment type="caution">
    <text evidence="3">The sequence shown here is derived from an EMBL/GenBank/DDBJ whole genome shotgun (WGS) entry which is preliminary data.</text>
</comment>
<dbReference type="Gene3D" id="1.10.8.10">
    <property type="entry name" value="DNA helicase RuvA subunit, C-terminal domain"/>
    <property type="match status" value="1"/>
</dbReference>
<dbReference type="PROSITE" id="PS50053">
    <property type="entry name" value="UBIQUITIN_2"/>
    <property type="match status" value="1"/>
</dbReference>
<dbReference type="GO" id="GO:0031593">
    <property type="term" value="F:polyubiquitin modification-dependent protein binding"/>
    <property type="evidence" value="ECO:0007669"/>
    <property type="project" value="TreeGrafter"/>
</dbReference>
<gene>
    <name evidence="3" type="ORF">DCHRY22_LOCUS6737</name>
</gene>
<evidence type="ECO:0000313" key="3">
    <source>
        <dbReference type="EMBL" id="CAG9566005.1"/>
    </source>
</evidence>
<dbReference type="GO" id="GO:0005829">
    <property type="term" value="C:cytosol"/>
    <property type="evidence" value="ECO:0007669"/>
    <property type="project" value="TreeGrafter"/>
</dbReference>
<dbReference type="InterPro" id="IPR015496">
    <property type="entry name" value="Ubiquilin"/>
</dbReference>
<dbReference type="PANTHER" id="PTHR10677:SF25">
    <property type="entry name" value="UBIQUITIN-LIKE PROTEIN 7"/>
    <property type="match status" value="1"/>
</dbReference>
<feature type="compositionally biased region" description="Low complexity" evidence="1">
    <location>
        <begin position="271"/>
        <end position="287"/>
    </location>
</feature>
<organism evidence="3 4">
    <name type="scientific">Danaus chrysippus</name>
    <name type="common">African queen</name>
    <dbReference type="NCBI Taxonomy" id="151541"/>
    <lineage>
        <taxon>Eukaryota</taxon>
        <taxon>Metazoa</taxon>
        <taxon>Ecdysozoa</taxon>
        <taxon>Arthropoda</taxon>
        <taxon>Hexapoda</taxon>
        <taxon>Insecta</taxon>
        <taxon>Pterygota</taxon>
        <taxon>Neoptera</taxon>
        <taxon>Endopterygota</taxon>
        <taxon>Lepidoptera</taxon>
        <taxon>Glossata</taxon>
        <taxon>Ditrysia</taxon>
        <taxon>Papilionoidea</taxon>
        <taxon>Nymphalidae</taxon>
        <taxon>Danainae</taxon>
        <taxon>Danaini</taxon>
        <taxon>Danaina</taxon>
        <taxon>Danaus</taxon>
        <taxon>Anosia</taxon>
    </lineage>
</organism>
<dbReference type="GO" id="GO:0006511">
    <property type="term" value="P:ubiquitin-dependent protein catabolic process"/>
    <property type="evidence" value="ECO:0007669"/>
    <property type="project" value="TreeGrafter"/>
</dbReference>
<dbReference type="InterPro" id="IPR000626">
    <property type="entry name" value="Ubiquitin-like_dom"/>
</dbReference>
<reference evidence="3" key="1">
    <citation type="submission" date="2021-09" db="EMBL/GenBank/DDBJ databases">
        <authorList>
            <person name="Martin H S."/>
        </authorList>
    </citation>
    <scope>NUCLEOTIDE SEQUENCE</scope>
</reference>
<dbReference type="SMART" id="SM00213">
    <property type="entry name" value="UBQ"/>
    <property type="match status" value="1"/>
</dbReference>
<dbReference type="Proteomes" id="UP000789524">
    <property type="component" value="Unassembled WGS sequence"/>
</dbReference>
<dbReference type="SUPFAM" id="SSF54236">
    <property type="entry name" value="Ubiquitin-like"/>
    <property type="match status" value="1"/>
</dbReference>
<feature type="domain" description="Ubiquitin-like" evidence="2">
    <location>
        <begin position="10"/>
        <end position="85"/>
    </location>
</feature>
<evidence type="ECO:0000259" key="2">
    <source>
        <dbReference type="PROSITE" id="PS50053"/>
    </source>
</evidence>
<evidence type="ECO:0000256" key="1">
    <source>
        <dbReference type="SAM" id="MobiDB-lite"/>
    </source>
</evidence>
<protein>
    <submittedName>
        <fullName evidence="3">(African queen) hypothetical protein</fullName>
    </submittedName>
</protein>
<feature type="compositionally biased region" description="Acidic residues" evidence="1">
    <location>
        <begin position="215"/>
        <end position="229"/>
    </location>
</feature>
<proteinExistence type="predicted"/>
<dbReference type="OrthoDB" id="10016665at2759"/>
<dbReference type="PANTHER" id="PTHR10677">
    <property type="entry name" value="UBIQUILIN"/>
    <property type="match status" value="1"/>
</dbReference>
<dbReference type="Pfam" id="PF00240">
    <property type="entry name" value="ubiquitin"/>
    <property type="match status" value="1"/>
</dbReference>
<dbReference type="EMBL" id="CAKASE010000055">
    <property type="protein sequence ID" value="CAG9566005.1"/>
    <property type="molecule type" value="Genomic_DNA"/>
</dbReference>
<name>A0A8J2W3K8_9NEOP</name>